<feature type="transmembrane region" description="Helical" evidence="5">
    <location>
        <begin position="367"/>
        <end position="391"/>
    </location>
</feature>
<keyword evidence="4 5" id="KW-0472">Membrane</keyword>
<dbReference type="InterPro" id="IPR004841">
    <property type="entry name" value="AA-permease/SLC12A_dom"/>
</dbReference>
<evidence type="ECO:0000256" key="2">
    <source>
        <dbReference type="ARBA" id="ARBA00022692"/>
    </source>
</evidence>
<feature type="transmembrane region" description="Helical" evidence="5">
    <location>
        <begin position="343"/>
        <end position="361"/>
    </location>
</feature>
<feature type="transmembrane region" description="Helical" evidence="5">
    <location>
        <begin position="162"/>
        <end position="183"/>
    </location>
</feature>
<dbReference type="GO" id="GO:0016020">
    <property type="term" value="C:membrane"/>
    <property type="evidence" value="ECO:0007669"/>
    <property type="project" value="UniProtKB-SubCell"/>
</dbReference>
<keyword evidence="2 5" id="KW-0812">Transmembrane</keyword>
<dbReference type="PANTHER" id="PTHR42770:SF11">
    <property type="entry name" value="INNER MEMBRANE TRANSPORT PROTEIN YBAT"/>
    <property type="match status" value="1"/>
</dbReference>
<dbReference type="Pfam" id="PF00324">
    <property type="entry name" value="AA_permease"/>
    <property type="match status" value="1"/>
</dbReference>
<name>A0AA37F8X0_9ARCH</name>
<dbReference type="GO" id="GO:0055085">
    <property type="term" value="P:transmembrane transport"/>
    <property type="evidence" value="ECO:0007669"/>
    <property type="project" value="InterPro"/>
</dbReference>
<feature type="transmembrane region" description="Helical" evidence="5">
    <location>
        <begin position="443"/>
        <end position="465"/>
    </location>
</feature>
<comment type="caution">
    <text evidence="7">The sequence shown here is derived from an EMBL/GenBank/DDBJ whole genome shotgun (WGS) entry which is preliminary data.</text>
</comment>
<sequence length="486" mass="52292">MWMEGNTGETTSLRKGAIGTWQGVFQSFSFVGPAADVAILLIGTFAFAGASSALSVLLAWLIYGLWMITPYQFSKFKANAGSYYSYAAGSTKKGMLGPPALVSWMGENLTGQSFGILGFASFIYLLSSRISSIPYIWVAFSVAITLYMFILPYLGIRPSLNYVAVTGFAEAMFLLLGSIIIIVRVGHANTLVPFTIPAGALSAVLFGTVFSILDFTGLGTVTTTSEEIRDPKKRVRRSLIIAWALSGLALIPAAYALTVGWGIGNISSYASSPDPGLLVFRKYLGVAGFILLIIFTANSYFSYGVAKTNAVSRIWFSAARDGVVFPKGLSRVHRRYRTPSNAMLVWLTASFVIDMILGSIFGPENGALILLTTAGIAIIFVHIYANTGLSLYYRSLRREDRSLLYQVVAPTVSSVLGIVVIFYSVQSTVQSYTSSPSAINLAYLVATVVALVLGAVIGPAVSLYYSRSKPAVLERAGEYDAESSYT</sequence>
<accession>A0AA37F8X0</accession>
<feature type="transmembrane region" description="Helical" evidence="5">
    <location>
        <begin position="239"/>
        <end position="263"/>
    </location>
</feature>
<keyword evidence="8" id="KW-1185">Reference proteome</keyword>
<feature type="transmembrane region" description="Helical" evidence="5">
    <location>
        <begin position="195"/>
        <end position="218"/>
    </location>
</feature>
<proteinExistence type="predicted"/>
<dbReference type="PANTHER" id="PTHR42770">
    <property type="entry name" value="AMINO ACID TRANSPORTER-RELATED"/>
    <property type="match status" value="1"/>
</dbReference>
<feature type="transmembrane region" description="Helical" evidence="5">
    <location>
        <begin position="37"/>
        <end position="66"/>
    </location>
</feature>
<feature type="domain" description="Amino acid permease/ SLC12A" evidence="6">
    <location>
        <begin position="43"/>
        <end position="473"/>
    </location>
</feature>
<evidence type="ECO:0000313" key="7">
    <source>
        <dbReference type="EMBL" id="GGM69093.1"/>
    </source>
</evidence>
<feature type="transmembrane region" description="Helical" evidence="5">
    <location>
        <begin position="403"/>
        <end position="423"/>
    </location>
</feature>
<dbReference type="AlphaFoldDB" id="A0AA37F8X0"/>
<dbReference type="EMBL" id="BMNY01000001">
    <property type="protein sequence ID" value="GGM69093.1"/>
    <property type="molecule type" value="Genomic_DNA"/>
</dbReference>
<reference evidence="7" key="1">
    <citation type="journal article" date="2014" name="Int. J. Syst. Evol. Microbiol.">
        <title>Complete genome sequence of Corynebacterium casei LMG S-19264T (=DSM 44701T), isolated from a smear-ripened cheese.</title>
        <authorList>
            <consortium name="US DOE Joint Genome Institute (JGI-PGF)"/>
            <person name="Walter F."/>
            <person name="Albersmeier A."/>
            <person name="Kalinowski J."/>
            <person name="Ruckert C."/>
        </authorList>
    </citation>
    <scope>NUCLEOTIDE SEQUENCE</scope>
    <source>
        <strain evidence="7">JCM 13583</strain>
    </source>
</reference>
<feature type="transmembrane region" description="Helical" evidence="5">
    <location>
        <begin position="283"/>
        <end position="303"/>
    </location>
</feature>
<evidence type="ECO:0000256" key="1">
    <source>
        <dbReference type="ARBA" id="ARBA00004141"/>
    </source>
</evidence>
<comment type="subcellular location">
    <subcellularLocation>
        <location evidence="1">Membrane</location>
        <topology evidence="1">Multi-pass membrane protein</topology>
    </subcellularLocation>
</comment>
<reference evidence="7" key="2">
    <citation type="submission" date="2022-09" db="EMBL/GenBank/DDBJ databases">
        <authorList>
            <person name="Sun Q."/>
            <person name="Ohkuma M."/>
        </authorList>
    </citation>
    <scope>NUCLEOTIDE SEQUENCE</scope>
    <source>
        <strain evidence="7">JCM 13583</strain>
    </source>
</reference>
<evidence type="ECO:0000256" key="5">
    <source>
        <dbReference type="SAM" id="Phobius"/>
    </source>
</evidence>
<dbReference type="PIRSF" id="PIRSF006060">
    <property type="entry name" value="AA_transporter"/>
    <property type="match status" value="1"/>
</dbReference>
<evidence type="ECO:0000313" key="8">
    <source>
        <dbReference type="Proteomes" id="UP000632195"/>
    </source>
</evidence>
<evidence type="ECO:0000259" key="6">
    <source>
        <dbReference type="Pfam" id="PF00324"/>
    </source>
</evidence>
<organism evidence="7 8">
    <name type="scientific">Thermogymnomonas acidicola</name>
    <dbReference type="NCBI Taxonomy" id="399579"/>
    <lineage>
        <taxon>Archaea</taxon>
        <taxon>Methanobacteriati</taxon>
        <taxon>Thermoplasmatota</taxon>
        <taxon>Thermoplasmata</taxon>
        <taxon>Thermoplasmatales</taxon>
        <taxon>Thermogymnomonas</taxon>
    </lineage>
</organism>
<feature type="transmembrane region" description="Helical" evidence="5">
    <location>
        <begin position="133"/>
        <end position="155"/>
    </location>
</feature>
<dbReference type="InterPro" id="IPR050367">
    <property type="entry name" value="APC_superfamily"/>
</dbReference>
<dbReference type="Gene3D" id="1.20.1740.10">
    <property type="entry name" value="Amino acid/polyamine transporter I"/>
    <property type="match status" value="1"/>
</dbReference>
<dbReference type="Proteomes" id="UP000632195">
    <property type="component" value="Unassembled WGS sequence"/>
</dbReference>
<gene>
    <name evidence="7" type="ORF">GCM10007108_04040</name>
</gene>
<protein>
    <submittedName>
        <fullName evidence="7">Amino acid permease</fullName>
    </submittedName>
</protein>
<evidence type="ECO:0000256" key="4">
    <source>
        <dbReference type="ARBA" id="ARBA00023136"/>
    </source>
</evidence>
<keyword evidence="3 5" id="KW-1133">Transmembrane helix</keyword>
<evidence type="ECO:0000256" key="3">
    <source>
        <dbReference type="ARBA" id="ARBA00022989"/>
    </source>
</evidence>
<feature type="transmembrane region" description="Helical" evidence="5">
    <location>
        <begin position="109"/>
        <end position="127"/>
    </location>
</feature>